<evidence type="ECO:0000313" key="2">
    <source>
        <dbReference type="Proteomes" id="UP000561045"/>
    </source>
</evidence>
<dbReference type="AlphaFoldDB" id="A0A840BHC6"/>
<accession>A0A840BHC6</accession>
<evidence type="ECO:0000313" key="1">
    <source>
        <dbReference type="EMBL" id="MBB4011019.1"/>
    </source>
</evidence>
<proteinExistence type="predicted"/>
<reference evidence="1 2" key="1">
    <citation type="submission" date="2020-08" db="EMBL/GenBank/DDBJ databases">
        <title>Genomic Encyclopedia of Type Strains, Phase IV (KMG-IV): sequencing the most valuable type-strain genomes for metagenomic binning, comparative biology and taxonomic classification.</title>
        <authorList>
            <person name="Goeker M."/>
        </authorList>
    </citation>
    <scope>NUCLEOTIDE SEQUENCE [LARGE SCALE GENOMIC DNA]</scope>
    <source>
        <strain evidence="1 2">DSM 106739</strain>
    </source>
</reference>
<sequence length="42" mass="4595">MIAAKQRGLTVYAAVGPRCFFVQMSWVRIAAKPLDTAVSARL</sequence>
<gene>
    <name evidence="1" type="ORF">GGR36_000327</name>
</gene>
<dbReference type="Proteomes" id="UP000561045">
    <property type="component" value="Unassembled WGS sequence"/>
</dbReference>
<comment type="caution">
    <text evidence="1">The sequence shown here is derived from an EMBL/GenBank/DDBJ whole genome shotgun (WGS) entry which is preliminary data.</text>
</comment>
<keyword evidence="2" id="KW-1185">Reference proteome</keyword>
<name>A0A840BHC6_9RHOO</name>
<dbReference type="EMBL" id="JACIET010000001">
    <property type="protein sequence ID" value="MBB4011019.1"/>
    <property type="molecule type" value="Genomic_DNA"/>
</dbReference>
<organism evidence="1 2">
    <name type="scientific">Niveibacterium umoris</name>
    <dbReference type="NCBI Taxonomy" id="1193620"/>
    <lineage>
        <taxon>Bacteria</taxon>
        <taxon>Pseudomonadati</taxon>
        <taxon>Pseudomonadota</taxon>
        <taxon>Betaproteobacteria</taxon>
        <taxon>Rhodocyclales</taxon>
        <taxon>Rhodocyclaceae</taxon>
        <taxon>Niveibacterium</taxon>
    </lineage>
</organism>
<protein>
    <submittedName>
        <fullName evidence="1">Uncharacterized protein</fullName>
    </submittedName>
</protein>